<comment type="subcellular location">
    <subcellularLocation>
        <location evidence="1">Cell membrane</location>
    </subcellularLocation>
</comment>
<dbReference type="InterPro" id="IPR001460">
    <property type="entry name" value="PCN-bd_Tpept"/>
</dbReference>
<keyword evidence="10" id="KW-0133">Cell shape</keyword>
<dbReference type="Proteomes" id="UP000029507">
    <property type="component" value="Chromosome"/>
</dbReference>
<evidence type="ECO:0000256" key="3">
    <source>
        <dbReference type="ARBA" id="ARBA00007739"/>
    </source>
</evidence>
<dbReference type="AlphaFoldDB" id="A0A089M2Q5"/>
<dbReference type="GO" id="GO:0005886">
    <property type="term" value="C:plasma membrane"/>
    <property type="evidence" value="ECO:0007669"/>
    <property type="project" value="UniProtKB-SubCell"/>
</dbReference>
<keyword evidence="6" id="KW-0645">Protease</keyword>
<organism evidence="19 20">
    <name type="scientific">Paenibacillus stellifer</name>
    <dbReference type="NCBI Taxonomy" id="169760"/>
    <lineage>
        <taxon>Bacteria</taxon>
        <taxon>Bacillati</taxon>
        <taxon>Bacillota</taxon>
        <taxon>Bacilli</taxon>
        <taxon>Bacillales</taxon>
        <taxon>Paenibacillaceae</taxon>
        <taxon>Paenibacillus</taxon>
    </lineage>
</organism>
<dbReference type="Pfam" id="PF00905">
    <property type="entry name" value="Transpeptidase"/>
    <property type="match status" value="1"/>
</dbReference>
<feature type="domain" description="Penicillin-binding protein transpeptidase" evidence="17">
    <location>
        <begin position="328"/>
        <end position="607"/>
    </location>
</feature>
<dbReference type="GO" id="GO:0030288">
    <property type="term" value="C:outer membrane-bounded periplasmic space"/>
    <property type="evidence" value="ECO:0007669"/>
    <property type="project" value="TreeGrafter"/>
</dbReference>
<evidence type="ECO:0000256" key="13">
    <source>
        <dbReference type="ARBA" id="ARBA00023268"/>
    </source>
</evidence>
<evidence type="ECO:0000259" key="17">
    <source>
        <dbReference type="Pfam" id="PF00905"/>
    </source>
</evidence>
<dbReference type="InterPro" id="IPR050396">
    <property type="entry name" value="Glycosyltr_51/Transpeptidase"/>
</dbReference>
<evidence type="ECO:0000256" key="6">
    <source>
        <dbReference type="ARBA" id="ARBA00022670"/>
    </source>
</evidence>
<keyword evidence="11" id="KW-0573">Peptidoglycan synthesis</keyword>
<comment type="catalytic activity">
    <reaction evidence="16">
        <text>[GlcNAc-(1-&gt;4)-Mur2Ac(oyl-L-Ala-gamma-D-Glu-L-Lys-D-Ala-D-Ala)](n)-di-trans,octa-cis-undecaprenyl diphosphate + beta-D-GlcNAc-(1-&gt;4)-Mur2Ac(oyl-L-Ala-gamma-D-Glu-L-Lys-D-Ala-D-Ala)-di-trans,octa-cis-undecaprenyl diphosphate = [GlcNAc-(1-&gt;4)-Mur2Ac(oyl-L-Ala-gamma-D-Glu-L-Lys-D-Ala-D-Ala)](n+1)-di-trans,octa-cis-undecaprenyl diphosphate + di-trans,octa-cis-undecaprenyl diphosphate + H(+)</text>
        <dbReference type="Rhea" id="RHEA:23708"/>
        <dbReference type="Rhea" id="RHEA-COMP:9602"/>
        <dbReference type="Rhea" id="RHEA-COMP:9603"/>
        <dbReference type="ChEBI" id="CHEBI:15378"/>
        <dbReference type="ChEBI" id="CHEBI:58405"/>
        <dbReference type="ChEBI" id="CHEBI:60033"/>
        <dbReference type="ChEBI" id="CHEBI:78435"/>
        <dbReference type="EC" id="2.4.99.28"/>
    </reaction>
</comment>
<proteinExistence type="inferred from homology"/>
<comment type="similarity">
    <text evidence="3">In the N-terminal section; belongs to the glycosyltransferase 51 family.</text>
</comment>
<evidence type="ECO:0000313" key="20">
    <source>
        <dbReference type="Proteomes" id="UP000029507"/>
    </source>
</evidence>
<evidence type="ECO:0000256" key="8">
    <source>
        <dbReference type="ARBA" id="ARBA00022679"/>
    </source>
</evidence>
<keyword evidence="20" id="KW-1185">Reference proteome</keyword>
<dbReference type="Pfam" id="PF00912">
    <property type="entry name" value="Transgly"/>
    <property type="match status" value="1"/>
</dbReference>
<comment type="similarity">
    <text evidence="2">In the C-terminal section; belongs to the transpeptidase family.</text>
</comment>
<keyword evidence="8" id="KW-0808">Transferase</keyword>
<evidence type="ECO:0000259" key="18">
    <source>
        <dbReference type="Pfam" id="PF00912"/>
    </source>
</evidence>
<evidence type="ECO:0000256" key="12">
    <source>
        <dbReference type="ARBA" id="ARBA00023136"/>
    </source>
</evidence>
<dbReference type="SUPFAM" id="SSF53955">
    <property type="entry name" value="Lysozyme-like"/>
    <property type="match status" value="1"/>
</dbReference>
<dbReference type="GO" id="GO:0008955">
    <property type="term" value="F:peptidoglycan glycosyltransferase activity"/>
    <property type="evidence" value="ECO:0007669"/>
    <property type="project" value="UniProtKB-EC"/>
</dbReference>
<feature type="domain" description="Glycosyl transferase family 51" evidence="18">
    <location>
        <begin position="66"/>
        <end position="232"/>
    </location>
</feature>
<name>A0A089M2Q5_9BACL</name>
<dbReference type="HOGENOM" id="CLU_006354_2_2_9"/>
<dbReference type="Gene3D" id="3.40.710.10">
    <property type="entry name" value="DD-peptidase/beta-lactamase superfamily"/>
    <property type="match status" value="1"/>
</dbReference>
<evidence type="ECO:0000256" key="11">
    <source>
        <dbReference type="ARBA" id="ARBA00022984"/>
    </source>
</evidence>
<evidence type="ECO:0000313" key="19">
    <source>
        <dbReference type="EMBL" id="AIQ65773.1"/>
    </source>
</evidence>
<dbReference type="InterPro" id="IPR012338">
    <property type="entry name" value="Beta-lactam/transpept-like"/>
</dbReference>
<keyword evidence="13" id="KW-0511">Multifunctional enzyme</keyword>
<dbReference type="EMBL" id="CP009286">
    <property type="protein sequence ID" value="AIQ65773.1"/>
    <property type="molecule type" value="Genomic_DNA"/>
</dbReference>
<dbReference type="KEGG" id="pste:PSTEL_24375"/>
<keyword evidence="4" id="KW-1003">Cell membrane</keyword>
<protein>
    <submittedName>
        <fullName evidence="19">Uncharacterized protein</fullName>
    </submittedName>
</protein>
<evidence type="ECO:0000256" key="9">
    <source>
        <dbReference type="ARBA" id="ARBA00022801"/>
    </source>
</evidence>
<dbReference type="NCBIfam" id="TIGR02074">
    <property type="entry name" value="PBP_1a_fam"/>
    <property type="match status" value="1"/>
</dbReference>
<evidence type="ECO:0000256" key="4">
    <source>
        <dbReference type="ARBA" id="ARBA00022475"/>
    </source>
</evidence>
<keyword evidence="14" id="KW-0961">Cell wall biogenesis/degradation</keyword>
<keyword evidence="5" id="KW-0121">Carboxypeptidase</keyword>
<dbReference type="Gene3D" id="1.10.3810.10">
    <property type="entry name" value="Biosynthetic peptidoglycan transglycosylase-like"/>
    <property type="match status" value="1"/>
</dbReference>
<evidence type="ECO:0000256" key="15">
    <source>
        <dbReference type="ARBA" id="ARBA00034000"/>
    </source>
</evidence>
<dbReference type="GO" id="GO:0008360">
    <property type="term" value="P:regulation of cell shape"/>
    <property type="evidence" value="ECO:0007669"/>
    <property type="project" value="UniProtKB-KW"/>
</dbReference>
<accession>A0A089M2Q5</accession>
<dbReference type="GO" id="GO:0009252">
    <property type="term" value="P:peptidoglycan biosynthetic process"/>
    <property type="evidence" value="ECO:0007669"/>
    <property type="project" value="UniProtKB-KW"/>
</dbReference>
<sequence>MRRLPYAAFDLAVVLTGACVLLLFGLRLYGEQTLAQQADKLLLPQSTVLLAADGSVMSRIPIPGGGYRENAESGELPPLLLETVMAVEDRRFYEHKGLDYRGLARALASNVSAMRVEQGGSGITQQLARSLFLSRKQTVARKLKEAAIAMALERHLSKAEILRLYLNETYLGRGQYGVKRAAFYYFGVRDLKELTPAQVALLAGIPKGPSIYNPVDRPELAVKRMQEVLGIMKSNGLITAAEERRALQIGLHGAALSPGSAAEYSAAGYVDAALQEASARTGIPLAKLREGGYTVTTGLNPSAQRAAEAAFRNPANFPPDAGGERVQGAVVILDSRTGEVKAMVGGRDETGGGLNRAVSAARQPGSAIKPILVYGPALESGRFTPDSLLPDRPASYGGYSPGNIKGVYRGTVTMNTAVERSINAPAVWLLNEVGVTPALAFAAKLGIELPAEDRQLAIALGGTHGGVSPLQMAQAYGVFASGGRFSTGHLVREVRDGSGHLLYQCTPESQQVISARTAEMMTAMLVGAVNEGTGRKARLSGRMVAGKTGTTQLDIQGVPSAANRDAWFAGYTKGWSAAVWIGFDRTDRNHYMTDGGGTAAALFAAIMGPALNALP</sequence>
<dbReference type="GO" id="GO:0008658">
    <property type="term" value="F:penicillin binding"/>
    <property type="evidence" value="ECO:0007669"/>
    <property type="project" value="InterPro"/>
</dbReference>
<reference evidence="19 20" key="1">
    <citation type="submission" date="2014-08" db="EMBL/GenBank/DDBJ databases">
        <title>Comparative genomics of the Paenibacillus odorifer group.</title>
        <authorList>
            <person name="den Bakker H.C."/>
            <person name="Tsai Y.-C."/>
            <person name="Martin N."/>
            <person name="Korlach J."/>
            <person name="Wiedmann M."/>
        </authorList>
    </citation>
    <scope>NUCLEOTIDE SEQUENCE [LARGE SCALE GENOMIC DNA]</scope>
    <source>
        <strain evidence="19 20">DSM 14472</strain>
    </source>
</reference>
<dbReference type="GO" id="GO:0071555">
    <property type="term" value="P:cell wall organization"/>
    <property type="evidence" value="ECO:0007669"/>
    <property type="project" value="UniProtKB-KW"/>
</dbReference>
<dbReference type="InterPro" id="IPR036950">
    <property type="entry name" value="PBP_transglycosylase"/>
</dbReference>
<dbReference type="InterPro" id="IPR001264">
    <property type="entry name" value="Glyco_trans_51"/>
</dbReference>
<keyword evidence="9" id="KW-0378">Hydrolase</keyword>
<dbReference type="STRING" id="169760.PSTEL_24375"/>
<evidence type="ECO:0000256" key="10">
    <source>
        <dbReference type="ARBA" id="ARBA00022960"/>
    </source>
</evidence>
<dbReference type="SUPFAM" id="SSF56601">
    <property type="entry name" value="beta-lactamase/transpeptidase-like"/>
    <property type="match status" value="1"/>
</dbReference>
<evidence type="ECO:0000256" key="7">
    <source>
        <dbReference type="ARBA" id="ARBA00022676"/>
    </source>
</evidence>
<evidence type="ECO:0000256" key="16">
    <source>
        <dbReference type="ARBA" id="ARBA00049902"/>
    </source>
</evidence>
<gene>
    <name evidence="19" type="ORF">PSTEL_24375</name>
</gene>
<evidence type="ECO:0000256" key="2">
    <source>
        <dbReference type="ARBA" id="ARBA00007090"/>
    </source>
</evidence>
<dbReference type="PANTHER" id="PTHR32282:SF11">
    <property type="entry name" value="PENICILLIN-BINDING PROTEIN 1B"/>
    <property type="match status" value="1"/>
</dbReference>
<evidence type="ECO:0000256" key="14">
    <source>
        <dbReference type="ARBA" id="ARBA00023316"/>
    </source>
</evidence>
<keyword evidence="7" id="KW-0328">Glycosyltransferase</keyword>
<comment type="catalytic activity">
    <reaction evidence="15">
        <text>Preferential cleavage: (Ac)2-L-Lys-D-Ala-|-D-Ala. Also transpeptidation of peptidyl-alanyl moieties that are N-acyl substituents of D-alanine.</text>
        <dbReference type="EC" id="3.4.16.4"/>
    </reaction>
</comment>
<dbReference type="PANTHER" id="PTHR32282">
    <property type="entry name" value="BINDING PROTEIN TRANSPEPTIDASE, PUTATIVE-RELATED"/>
    <property type="match status" value="1"/>
</dbReference>
<dbReference type="GO" id="GO:0009002">
    <property type="term" value="F:serine-type D-Ala-D-Ala carboxypeptidase activity"/>
    <property type="evidence" value="ECO:0007669"/>
    <property type="project" value="UniProtKB-EC"/>
</dbReference>
<dbReference type="GO" id="GO:0006508">
    <property type="term" value="P:proteolysis"/>
    <property type="evidence" value="ECO:0007669"/>
    <property type="project" value="UniProtKB-KW"/>
</dbReference>
<evidence type="ECO:0000256" key="1">
    <source>
        <dbReference type="ARBA" id="ARBA00004236"/>
    </source>
</evidence>
<dbReference type="FunFam" id="1.10.3810.10:FF:000001">
    <property type="entry name" value="Penicillin-binding protein 1A"/>
    <property type="match status" value="1"/>
</dbReference>
<evidence type="ECO:0000256" key="5">
    <source>
        <dbReference type="ARBA" id="ARBA00022645"/>
    </source>
</evidence>
<keyword evidence="12" id="KW-0472">Membrane</keyword>
<dbReference type="InterPro" id="IPR023346">
    <property type="entry name" value="Lysozyme-like_dom_sf"/>
</dbReference>